<sequence>EYLFIFAYLSTSTHPAHLLMVPDKGSLKEADIDHEPSKSQIQSESVELADIVEATNVNGMVDSIDTSGTVDELDVEADLIQELNNAITEASIAKDLGEMN</sequence>
<dbReference type="Proteomes" id="UP000823775">
    <property type="component" value="Unassembled WGS sequence"/>
</dbReference>
<evidence type="ECO:0000313" key="1">
    <source>
        <dbReference type="EMBL" id="MCE3052367.1"/>
    </source>
</evidence>
<dbReference type="EMBL" id="JACEIK010009493">
    <property type="protein sequence ID" value="MCE3052367.1"/>
    <property type="molecule type" value="Genomic_DNA"/>
</dbReference>
<protein>
    <submittedName>
        <fullName evidence="1">Uncharacterized protein</fullName>
    </submittedName>
</protein>
<evidence type="ECO:0000313" key="2">
    <source>
        <dbReference type="Proteomes" id="UP000823775"/>
    </source>
</evidence>
<keyword evidence="2" id="KW-1185">Reference proteome</keyword>
<gene>
    <name evidence="1" type="ORF">HAX54_052402</name>
</gene>
<reference evidence="1 2" key="1">
    <citation type="journal article" date="2021" name="BMC Genomics">
        <title>Datura genome reveals duplications of psychoactive alkaloid biosynthetic genes and high mutation rate following tissue culture.</title>
        <authorList>
            <person name="Rajewski A."/>
            <person name="Carter-House D."/>
            <person name="Stajich J."/>
            <person name="Litt A."/>
        </authorList>
    </citation>
    <scope>NUCLEOTIDE SEQUENCE [LARGE SCALE GENOMIC DNA]</scope>
    <source>
        <strain evidence="1">AR-01</strain>
    </source>
</reference>
<feature type="non-terminal residue" evidence="1">
    <location>
        <position position="1"/>
    </location>
</feature>
<proteinExistence type="predicted"/>
<accession>A0ABS8WSD7</accession>
<name>A0ABS8WSD7_DATST</name>
<organism evidence="1 2">
    <name type="scientific">Datura stramonium</name>
    <name type="common">Jimsonweed</name>
    <name type="synonym">Common thornapple</name>
    <dbReference type="NCBI Taxonomy" id="4076"/>
    <lineage>
        <taxon>Eukaryota</taxon>
        <taxon>Viridiplantae</taxon>
        <taxon>Streptophyta</taxon>
        <taxon>Embryophyta</taxon>
        <taxon>Tracheophyta</taxon>
        <taxon>Spermatophyta</taxon>
        <taxon>Magnoliopsida</taxon>
        <taxon>eudicotyledons</taxon>
        <taxon>Gunneridae</taxon>
        <taxon>Pentapetalae</taxon>
        <taxon>asterids</taxon>
        <taxon>lamiids</taxon>
        <taxon>Solanales</taxon>
        <taxon>Solanaceae</taxon>
        <taxon>Solanoideae</taxon>
        <taxon>Datureae</taxon>
        <taxon>Datura</taxon>
    </lineage>
</organism>
<comment type="caution">
    <text evidence="1">The sequence shown here is derived from an EMBL/GenBank/DDBJ whole genome shotgun (WGS) entry which is preliminary data.</text>
</comment>